<dbReference type="AlphaFoldDB" id="A0AAV9XF31"/>
<evidence type="ECO:0000256" key="2">
    <source>
        <dbReference type="ARBA" id="ARBA00022692"/>
    </source>
</evidence>
<proteinExistence type="predicted"/>
<feature type="compositionally biased region" description="Polar residues" evidence="5">
    <location>
        <begin position="169"/>
        <end position="200"/>
    </location>
</feature>
<feature type="transmembrane region" description="Helical" evidence="6">
    <location>
        <begin position="639"/>
        <end position="659"/>
    </location>
</feature>
<feature type="compositionally biased region" description="Polar residues" evidence="5">
    <location>
        <begin position="1"/>
        <end position="16"/>
    </location>
</feature>
<feature type="transmembrane region" description="Helical" evidence="6">
    <location>
        <begin position="551"/>
        <end position="573"/>
    </location>
</feature>
<keyword evidence="3 6" id="KW-1133">Transmembrane helix</keyword>
<comment type="caution">
    <text evidence="7">The sequence shown here is derived from an EMBL/GenBank/DDBJ whole genome shotgun (WGS) entry which is preliminary data.</text>
</comment>
<dbReference type="PANTHER" id="PTHR11785:SF382">
    <property type="entry name" value="LOW-AFFINITY METHIONINE PERMEASE"/>
    <property type="match status" value="1"/>
</dbReference>
<dbReference type="PANTHER" id="PTHR11785">
    <property type="entry name" value="AMINO ACID TRANSPORTER"/>
    <property type="match status" value="1"/>
</dbReference>
<evidence type="ECO:0000256" key="5">
    <source>
        <dbReference type="SAM" id="MobiDB-lite"/>
    </source>
</evidence>
<keyword evidence="2 6" id="KW-0812">Transmembrane</keyword>
<evidence type="ECO:0000256" key="6">
    <source>
        <dbReference type="SAM" id="Phobius"/>
    </source>
</evidence>
<protein>
    <submittedName>
        <fullName evidence="7">Uncharacterized protein</fullName>
    </submittedName>
</protein>
<feature type="transmembrane region" description="Helical" evidence="6">
    <location>
        <begin position="263"/>
        <end position="282"/>
    </location>
</feature>
<feature type="transmembrane region" description="Helical" evidence="6">
    <location>
        <begin position="388"/>
        <end position="409"/>
    </location>
</feature>
<dbReference type="InterPro" id="IPR050598">
    <property type="entry name" value="AminoAcid_Transporter"/>
</dbReference>
<evidence type="ECO:0000256" key="1">
    <source>
        <dbReference type="ARBA" id="ARBA00004141"/>
    </source>
</evidence>
<feature type="region of interest" description="Disordered" evidence="5">
    <location>
        <begin position="151"/>
        <end position="206"/>
    </location>
</feature>
<evidence type="ECO:0000313" key="7">
    <source>
        <dbReference type="EMBL" id="KAK6540714.1"/>
    </source>
</evidence>
<gene>
    <name evidence="7" type="ORF">TWF694_008105</name>
</gene>
<evidence type="ECO:0000256" key="4">
    <source>
        <dbReference type="ARBA" id="ARBA00023136"/>
    </source>
</evidence>
<dbReference type="GO" id="GO:0016020">
    <property type="term" value="C:membrane"/>
    <property type="evidence" value="ECO:0007669"/>
    <property type="project" value="UniProtKB-SubCell"/>
</dbReference>
<feature type="compositionally biased region" description="Low complexity" evidence="5">
    <location>
        <begin position="40"/>
        <end position="50"/>
    </location>
</feature>
<comment type="subcellular location">
    <subcellularLocation>
        <location evidence="1">Membrane</location>
        <topology evidence="1">Multi-pass membrane protein</topology>
    </subcellularLocation>
</comment>
<dbReference type="InterPro" id="IPR002293">
    <property type="entry name" value="AA/rel_permease1"/>
</dbReference>
<dbReference type="EMBL" id="JAVHJO010000004">
    <property type="protein sequence ID" value="KAK6540714.1"/>
    <property type="molecule type" value="Genomic_DNA"/>
</dbReference>
<keyword evidence="8" id="KW-1185">Reference proteome</keyword>
<dbReference type="Proteomes" id="UP001365542">
    <property type="component" value="Unassembled WGS sequence"/>
</dbReference>
<accession>A0AAV9XF31</accession>
<feature type="transmembrane region" description="Helical" evidence="6">
    <location>
        <begin position="317"/>
        <end position="337"/>
    </location>
</feature>
<feature type="transmembrane region" description="Helical" evidence="6">
    <location>
        <begin position="421"/>
        <end position="443"/>
    </location>
</feature>
<reference evidence="7 8" key="1">
    <citation type="submission" date="2019-10" db="EMBL/GenBank/DDBJ databases">
        <authorList>
            <person name="Palmer J.M."/>
        </authorList>
    </citation>
    <scope>NUCLEOTIDE SEQUENCE [LARGE SCALE GENOMIC DNA]</scope>
    <source>
        <strain evidence="7 8">TWF694</strain>
    </source>
</reference>
<feature type="transmembrane region" description="Helical" evidence="6">
    <location>
        <begin position="516"/>
        <end position="536"/>
    </location>
</feature>
<dbReference type="GO" id="GO:0015179">
    <property type="term" value="F:L-amino acid transmembrane transporter activity"/>
    <property type="evidence" value="ECO:0007669"/>
    <property type="project" value="TreeGrafter"/>
</dbReference>
<dbReference type="Gene3D" id="1.20.1740.10">
    <property type="entry name" value="Amino acid/polyamine transporter I"/>
    <property type="match status" value="1"/>
</dbReference>
<feature type="transmembrane region" description="Helical" evidence="6">
    <location>
        <begin position="606"/>
        <end position="627"/>
    </location>
</feature>
<sequence>MAESTNRPGSSHSSIEVESVPRGPVIIENVAHQEPEYEIGNSSTSGNNTNYNRPYIAQFPNSSASSSSSRVGKIEVSQAPRSLSPPPLGSRNYANPLSQPIELENIHRNSLSVPSIQETQGSGTGYTQSSEVLSIRRPSLIAESEAIVSMKAGSSSSQTDAGGGLARPPSNSSSLNAQKHNVNPLFDNTANKPPTGNPLLTTDEPRNGAKAIVGNGRELNVWDVFALIFNKMVGSGILTTHIYLRYCEAWFFNGGELVFLDEIYRNILPTMFAFVLYGYHFLLLSNSGTNTNQFGRQVLTVANPDVYNNLDTASLSITLQTFIGIVCLTALCLLNYFSAKAGRVVNKSLALFKLCLLLALVVQGAKVVHNSDVHDISTNYGRSSSDTAVAFVLVLFSYQGWENATFVLGEIQNFSTLKTGFILAVGAVGVLYNIINILFIYAFEFDAERTQFAAALWGESDSTIRAWAILIAISSSANLLSVIYTSARVKQVFAESMAIPWSNLWKRVSEARKTPTGGLLLHWIFSVILVLASTSVKDRSDQVSLPGNIQVYGSAIISLSITIGFFIFPNKILDMSYEKRRHPTQLVDSRKYDKSGWLARTLHYRLGFWDSLVGFSYLAGNITLVSVSCIPTKYTNIQGWVWLAVNIISLAVIALFYCLGRLVWRKYTKDGSVAHTKFAGVSVEFDEPEEVDPVMGARTKLKFTFDEKTSFKKWKQFWYWFFSGEIAPGATQSPIQPFRNRINAISERIQGIPDYLVYKWRSRNGSTTILSPQAVQ</sequence>
<evidence type="ECO:0000256" key="3">
    <source>
        <dbReference type="ARBA" id="ARBA00022989"/>
    </source>
</evidence>
<dbReference type="Pfam" id="PF13520">
    <property type="entry name" value="AA_permease_2"/>
    <property type="match status" value="1"/>
</dbReference>
<feature type="transmembrane region" description="Helical" evidence="6">
    <location>
        <begin position="463"/>
        <end position="487"/>
    </location>
</feature>
<organism evidence="7 8">
    <name type="scientific">Orbilia ellipsospora</name>
    <dbReference type="NCBI Taxonomy" id="2528407"/>
    <lineage>
        <taxon>Eukaryota</taxon>
        <taxon>Fungi</taxon>
        <taxon>Dikarya</taxon>
        <taxon>Ascomycota</taxon>
        <taxon>Pezizomycotina</taxon>
        <taxon>Orbiliomycetes</taxon>
        <taxon>Orbiliales</taxon>
        <taxon>Orbiliaceae</taxon>
        <taxon>Orbilia</taxon>
    </lineage>
</organism>
<name>A0AAV9XF31_9PEZI</name>
<keyword evidence="4 6" id="KW-0472">Membrane</keyword>
<feature type="region of interest" description="Disordered" evidence="5">
    <location>
        <begin position="1"/>
        <end position="96"/>
    </location>
</feature>
<evidence type="ECO:0000313" key="8">
    <source>
        <dbReference type="Proteomes" id="UP001365542"/>
    </source>
</evidence>
<feature type="transmembrane region" description="Helical" evidence="6">
    <location>
        <begin position="349"/>
        <end position="368"/>
    </location>
</feature>